<dbReference type="PIRSF" id="PIRSF001455">
    <property type="entry name" value="DHQ_synth"/>
    <property type="match status" value="1"/>
</dbReference>
<name>A0ABW4ZLR4_9SPHI</name>
<gene>
    <name evidence="13" type="primary">aroB</name>
    <name evidence="13" type="ORF">ACFSJU_10695</name>
</gene>
<dbReference type="GO" id="GO:0003856">
    <property type="term" value="F:3-dehydroquinate synthase activity"/>
    <property type="evidence" value="ECO:0007669"/>
    <property type="project" value="UniProtKB-EC"/>
</dbReference>
<reference evidence="14" key="1">
    <citation type="journal article" date="2019" name="Int. J. Syst. Evol. Microbiol.">
        <title>The Global Catalogue of Microorganisms (GCM) 10K type strain sequencing project: providing services to taxonomists for standard genome sequencing and annotation.</title>
        <authorList>
            <consortium name="The Broad Institute Genomics Platform"/>
            <consortium name="The Broad Institute Genome Sequencing Center for Infectious Disease"/>
            <person name="Wu L."/>
            <person name="Ma J."/>
        </authorList>
    </citation>
    <scope>NUCLEOTIDE SEQUENCE [LARGE SCALE GENOMIC DNA]</scope>
    <source>
        <strain evidence="14">KCTC 42217</strain>
    </source>
</reference>
<dbReference type="EMBL" id="JBHUHZ010000001">
    <property type="protein sequence ID" value="MFD2162860.1"/>
    <property type="molecule type" value="Genomic_DNA"/>
</dbReference>
<dbReference type="PANTHER" id="PTHR43622">
    <property type="entry name" value="3-DEHYDROQUINATE SYNTHASE"/>
    <property type="match status" value="1"/>
</dbReference>
<evidence type="ECO:0000313" key="13">
    <source>
        <dbReference type="EMBL" id="MFD2162860.1"/>
    </source>
</evidence>
<evidence type="ECO:0000256" key="2">
    <source>
        <dbReference type="ARBA" id="ARBA00001941"/>
    </source>
</evidence>
<evidence type="ECO:0000256" key="10">
    <source>
        <dbReference type="NCBIfam" id="TIGR01357"/>
    </source>
</evidence>
<proteinExistence type="predicted"/>
<dbReference type="NCBIfam" id="TIGR01357">
    <property type="entry name" value="aroB"/>
    <property type="match status" value="1"/>
</dbReference>
<dbReference type="InterPro" id="IPR050071">
    <property type="entry name" value="Dehydroquinate_synthase"/>
</dbReference>
<organism evidence="13 14">
    <name type="scientific">Paradesertivirga mongoliensis</name>
    <dbReference type="NCBI Taxonomy" id="2100740"/>
    <lineage>
        <taxon>Bacteria</taxon>
        <taxon>Pseudomonadati</taxon>
        <taxon>Bacteroidota</taxon>
        <taxon>Sphingobacteriia</taxon>
        <taxon>Sphingobacteriales</taxon>
        <taxon>Sphingobacteriaceae</taxon>
        <taxon>Paradesertivirga</taxon>
    </lineage>
</organism>
<evidence type="ECO:0000256" key="4">
    <source>
        <dbReference type="ARBA" id="ARBA00022723"/>
    </source>
</evidence>
<feature type="domain" description="3-dehydroquinate synthase C-terminal" evidence="12">
    <location>
        <begin position="175"/>
        <end position="315"/>
    </location>
</feature>
<evidence type="ECO:0000259" key="12">
    <source>
        <dbReference type="Pfam" id="PF24621"/>
    </source>
</evidence>
<feature type="domain" description="3-dehydroquinate synthase N-terminal" evidence="11">
    <location>
        <begin position="61"/>
        <end position="172"/>
    </location>
</feature>
<keyword evidence="5" id="KW-0547">Nucleotide-binding</keyword>
<evidence type="ECO:0000256" key="7">
    <source>
        <dbReference type="ARBA" id="ARBA00023027"/>
    </source>
</evidence>
<comment type="cofactor">
    <cofactor evidence="2">
        <name>Co(2+)</name>
        <dbReference type="ChEBI" id="CHEBI:48828"/>
    </cofactor>
</comment>
<dbReference type="Gene3D" id="3.40.50.1970">
    <property type="match status" value="1"/>
</dbReference>
<dbReference type="Gene3D" id="1.20.1090.10">
    <property type="entry name" value="Dehydroquinate synthase-like - alpha domain"/>
    <property type="match status" value="1"/>
</dbReference>
<dbReference type="InterPro" id="IPR016037">
    <property type="entry name" value="DHQ_synth_AroB"/>
</dbReference>
<evidence type="ECO:0000256" key="8">
    <source>
        <dbReference type="ARBA" id="ARBA00023239"/>
    </source>
</evidence>
<dbReference type="PANTHER" id="PTHR43622:SF1">
    <property type="entry name" value="3-DEHYDROQUINATE SYNTHASE"/>
    <property type="match status" value="1"/>
</dbReference>
<protein>
    <recommendedName>
        <fullName evidence="10">3-dehydroquinate synthase</fullName>
        <ecNumber evidence="10">4.2.3.4</ecNumber>
    </recommendedName>
</protein>
<comment type="function">
    <text evidence="3">Catalyzes the conversion of 3-deoxy-D-arabino-heptulosonate 7-phosphate (DAHP) to dehydroquinate (DHQ).</text>
</comment>
<keyword evidence="7" id="KW-0520">NAD</keyword>
<dbReference type="SUPFAM" id="SSF56796">
    <property type="entry name" value="Dehydroquinate synthase-like"/>
    <property type="match status" value="1"/>
</dbReference>
<evidence type="ECO:0000256" key="5">
    <source>
        <dbReference type="ARBA" id="ARBA00022741"/>
    </source>
</evidence>
<sequence length="355" mass="39730">MQPIQSNGYSVFFDHTLSSLKDFLDQSSYSKIFFLTDLNTSEHCMPLIGKYLPHLDNYDIIEVDPGEENKNIDYCIGVWHMLLDFGADRNSLLINLGGGVVTDMGGFAASTYKRGIDFVQIPTTLLSQVDASVGGKTGIDLGSVKNIIGTFTQPKAVFISTEFLNTLGERQLVSGFAEVVKHGLIADRAYFDRIKTANATKLEPEIIYHSVEIKNHVVVTDPYEKGLRKTLNFGHTIGHAIETYSLKTDKSPLLHGEAIAVGMICEAYLSHKYNKLSGGELDELIAFIRSVFPDYAFSKEIYQEVLDYMKNDKKNLQGNIGFALLSEIGKCDFNIYLEEEKIIESLDFYNELLIN</sequence>
<keyword evidence="6" id="KW-0862">Zinc</keyword>
<evidence type="ECO:0000256" key="3">
    <source>
        <dbReference type="ARBA" id="ARBA00003485"/>
    </source>
</evidence>
<comment type="caution">
    <text evidence="13">The sequence shown here is derived from an EMBL/GenBank/DDBJ whole genome shotgun (WGS) entry which is preliminary data.</text>
</comment>
<keyword evidence="9" id="KW-0170">Cobalt</keyword>
<dbReference type="Proteomes" id="UP001597387">
    <property type="component" value="Unassembled WGS sequence"/>
</dbReference>
<evidence type="ECO:0000259" key="11">
    <source>
        <dbReference type="Pfam" id="PF01761"/>
    </source>
</evidence>
<comment type="cofactor">
    <cofactor evidence="1">
        <name>NAD(+)</name>
        <dbReference type="ChEBI" id="CHEBI:57540"/>
    </cofactor>
</comment>
<dbReference type="InterPro" id="IPR056179">
    <property type="entry name" value="DHQS_C"/>
</dbReference>
<keyword evidence="14" id="KW-1185">Reference proteome</keyword>
<evidence type="ECO:0000313" key="14">
    <source>
        <dbReference type="Proteomes" id="UP001597387"/>
    </source>
</evidence>
<evidence type="ECO:0000256" key="6">
    <source>
        <dbReference type="ARBA" id="ARBA00022833"/>
    </source>
</evidence>
<accession>A0ABW4ZLR4</accession>
<evidence type="ECO:0000256" key="1">
    <source>
        <dbReference type="ARBA" id="ARBA00001911"/>
    </source>
</evidence>
<keyword evidence="4" id="KW-0479">Metal-binding</keyword>
<dbReference type="Pfam" id="PF24621">
    <property type="entry name" value="DHQS_C"/>
    <property type="match status" value="1"/>
</dbReference>
<dbReference type="CDD" id="cd08195">
    <property type="entry name" value="DHQS"/>
    <property type="match status" value="1"/>
</dbReference>
<evidence type="ECO:0000256" key="9">
    <source>
        <dbReference type="ARBA" id="ARBA00023285"/>
    </source>
</evidence>
<dbReference type="EC" id="4.2.3.4" evidence="10"/>
<dbReference type="RefSeq" id="WP_255902782.1">
    <property type="nucleotide sequence ID" value="NZ_JAFMZO010000003.1"/>
</dbReference>
<dbReference type="Pfam" id="PF01761">
    <property type="entry name" value="DHQ_synthase"/>
    <property type="match status" value="1"/>
</dbReference>
<keyword evidence="8 13" id="KW-0456">Lyase</keyword>
<dbReference type="InterPro" id="IPR030963">
    <property type="entry name" value="DHQ_synth_fam"/>
</dbReference>
<dbReference type="InterPro" id="IPR030960">
    <property type="entry name" value="DHQS/DOIS_N"/>
</dbReference>